<dbReference type="InterPro" id="IPR018631">
    <property type="entry name" value="AAA-ATPase-like_dom"/>
</dbReference>
<evidence type="ECO:0000259" key="1">
    <source>
        <dbReference type="Pfam" id="PF09820"/>
    </source>
</evidence>
<dbReference type="EMBL" id="FUKI01000103">
    <property type="protein sequence ID" value="SJM92482.1"/>
    <property type="molecule type" value="Genomic_DNA"/>
</dbReference>
<organism evidence="2 3">
    <name type="scientific">Crenothrix polyspora</name>
    <dbReference type="NCBI Taxonomy" id="360316"/>
    <lineage>
        <taxon>Bacteria</taxon>
        <taxon>Pseudomonadati</taxon>
        <taxon>Pseudomonadota</taxon>
        <taxon>Gammaproteobacteria</taxon>
        <taxon>Methylococcales</taxon>
        <taxon>Crenotrichaceae</taxon>
        <taxon>Crenothrix</taxon>
    </lineage>
</organism>
<dbReference type="InterPro" id="IPR012547">
    <property type="entry name" value="PDDEXK_9"/>
</dbReference>
<protein>
    <recommendedName>
        <fullName evidence="1">AAA-ATPase-like domain-containing protein</fullName>
    </recommendedName>
</protein>
<dbReference type="Pfam" id="PF08011">
    <property type="entry name" value="PDDEXK_9"/>
    <property type="match status" value="1"/>
</dbReference>
<dbReference type="RefSeq" id="WP_087143413.1">
    <property type="nucleotide sequence ID" value="NZ_FUKI01000103.1"/>
</dbReference>
<dbReference type="Proteomes" id="UP000195667">
    <property type="component" value="Unassembled WGS sequence"/>
</dbReference>
<name>A0A1R4H8A7_9GAMM</name>
<dbReference type="PANTHER" id="PTHR34825">
    <property type="entry name" value="CONSERVED PROTEIN, WITH A WEAK D-GALACTARATE DEHYDRATASE/ALTRONATE HYDROLASE DOMAIN"/>
    <property type="match status" value="1"/>
</dbReference>
<dbReference type="Pfam" id="PF09820">
    <property type="entry name" value="AAA-ATPase_like"/>
    <property type="match status" value="1"/>
</dbReference>
<proteinExistence type="predicted"/>
<keyword evidence="3" id="KW-1185">Reference proteome</keyword>
<dbReference type="SUPFAM" id="SSF52540">
    <property type="entry name" value="P-loop containing nucleoside triphosphate hydrolases"/>
    <property type="match status" value="1"/>
</dbReference>
<evidence type="ECO:0000313" key="2">
    <source>
        <dbReference type="EMBL" id="SJM92482.1"/>
    </source>
</evidence>
<dbReference type="OrthoDB" id="5789675at2"/>
<reference evidence="3" key="1">
    <citation type="submission" date="2017-02" db="EMBL/GenBank/DDBJ databases">
        <authorList>
            <person name="Daims H."/>
        </authorList>
    </citation>
    <scope>NUCLEOTIDE SEQUENCE [LARGE SCALE GENOMIC DNA]</scope>
</reference>
<dbReference type="InterPro" id="IPR027417">
    <property type="entry name" value="P-loop_NTPase"/>
</dbReference>
<gene>
    <name evidence="2" type="ORF">CRENPOLYSF1_290027</name>
</gene>
<dbReference type="AlphaFoldDB" id="A0A1R4H8A7"/>
<dbReference type="PANTHER" id="PTHR34825:SF1">
    <property type="entry name" value="AAA-ATPASE-LIKE DOMAIN-CONTAINING PROTEIN"/>
    <property type="match status" value="1"/>
</dbReference>
<evidence type="ECO:0000313" key="3">
    <source>
        <dbReference type="Proteomes" id="UP000195667"/>
    </source>
</evidence>
<sequence>MKKLPIGIQTFSELIEDQHYYVDKTPLIAELVASGKYYFLARPRRFGKSLLVSTLKSAFSGEQALFNGLYLQDHWDWSVQYPVIHISFGRGVVGSVDTLEQIFRAILDETAHYYGTVLEQQHVANRFSELIQKLRSKLGQRVVVLVDEYDKPILDNIEKNDLAIEIREGLRNIYSVIKDSDAHIKFALLTGVSKFSKVSLFSGLNNLKDISLDSRYATLCGYTLAEIKAVFNGHLDGVDFARLAEWYNGYNFLGEKVYNPFDVLLYLDQRVFKNYWFETGSPSFLIKRIRERQYLIPDFENVVLDEAMLASFDVNEITLENLLYQTGYLTIDRVEELGGDRFYHLTYPNREVKASLNGFLLWDLTQTSPSTISSNQIQLYKALSQPDFTQLEQSLLRLFAAIPNDWYRKNQLAHYEGYYASIIYSAFAALGLTVIAEDVTNQGRIDLTVMLENNVFIIEFKVLDEAKKPGLALAQIKAKNYSQKYASSDNSVYLIGIEFDKTQRNIEFFEWERV</sequence>
<feature type="domain" description="AAA-ATPase-like" evidence="1">
    <location>
        <begin position="5"/>
        <end position="201"/>
    </location>
</feature>
<accession>A0A1R4H8A7</accession>